<dbReference type="InterPro" id="IPR043128">
    <property type="entry name" value="Rev_trsase/Diguanyl_cyclase"/>
</dbReference>
<dbReference type="GO" id="GO:0003684">
    <property type="term" value="F:damaged DNA binding"/>
    <property type="evidence" value="ECO:0007669"/>
    <property type="project" value="InterPro"/>
</dbReference>
<dbReference type="EnsemblMetazoa" id="CapteT210052">
    <property type="protein sequence ID" value="CapteP210052"/>
    <property type="gene ID" value="CapteG210052"/>
</dbReference>
<dbReference type="FunFam" id="3.40.1170.60:FF:000002">
    <property type="entry name" value="Polymerase (DNA directed) kappa"/>
    <property type="match status" value="1"/>
</dbReference>
<keyword evidence="12" id="KW-0863">Zinc-finger</keyword>
<dbReference type="Proteomes" id="UP000014760">
    <property type="component" value="Unassembled WGS sequence"/>
</dbReference>
<sequence length="443" mass="50235">MALNDNKAGMGNLDKERINKVIYEMSKGSKYYENEQRKEEQVKAKIAAQHKQIQSFDAREIEKSELQADAMLAAIEEMRDFSRTIVHIDMDAFYAAVEMRDNPSLKNIPMAVGGSAMLSTSNYEARRFGVRAAMPGFIAKKLCPDLVIVPTNFDKYRQVSKDVKEILLQYDPNMCPMSLDEAYLDITQHLAERKNFDAEQKTFRTADGEQRMFGIAPNMMLAKVCSDFNKPNGQYLIPFNRQAVMDFVKDLPVRKVCGIGRVSCSMLGAMGVVTCSDLFRKRGLLLKLYSAISFNYFLRVSAGVGSTSVQRGDDRKSMSTERTFAEINRPAELFAKCYELCEALVEDLKKENLKGKTITLKIKTIKYIVRTKAHSLLNATQDVQLLYSTARDLLRTEIRLCSPEPLRLRLMGKSRGEQKLPFGAVKPKTDGRHTLLNYFKSPK</sequence>
<evidence type="ECO:0000313" key="21">
    <source>
        <dbReference type="EMBL" id="ELT96692.1"/>
    </source>
</evidence>
<dbReference type="EMBL" id="KB308752">
    <property type="protein sequence ID" value="ELT96692.1"/>
    <property type="molecule type" value="Genomic_DNA"/>
</dbReference>
<dbReference type="Gene3D" id="3.30.1490.100">
    <property type="entry name" value="DNA polymerase, Y-family, little finger domain"/>
    <property type="match status" value="1"/>
</dbReference>
<dbReference type="FunFam" id="3.30.1490.100:FF:000004">
    <property type="entry name" value="DNA polymerase IV"/>
    <property type="match status" value="1"/>
</dbReference>
<dbReference type="InterPro" id="IPR036775">
    <property type="entry name" value="DNA_pol_Y-fam_lit_finger_sf"/>
</dbReference>
<keyword evidence="9" id="KW-0235">DNA replication</keyword>
<evidence type="ECO:0000256" key="2">
    <source>
        <dbReference type="ARBA" id="ARBA00004123"/>
    </source>
</evidence>
<keyword evidence="15" id="KW-0239">DNA-directed DNA polymerase</keyword>
<keyword evidence="23" id="KW-1185">Reference proteome</keyword>
<dbReference type="PROSITE" id="PS50173">
    <property type="entry name" value="UMUC"/>
    <property type="match status" value="1"/>
</dbReference>
<reference evidence="22" key="3">
    <citation type="submission" date="2015-06" db="UniProtKB">
        <authorList>
            <consortium name="EnsemblMetazoa"/>
        </authorList>
    </citation>
    <scope>IDENTIFICATION</scope>
</reference>
<evidence type="ECO:0000256" key="3">
    <source>
        <dbReference type="ARBA" id="ARBA00010945"/>
    </source>
</evidence>
<evidence type="ECO:0000256" key="4">
    <source>
        <dbReference type="ARBA" id="ARBA00012417"/>
    </source>
</evidence>
<keyword evidence="6" id="KW-0515">Mutator protein</keyword>
<evidence type="ECO:0000256" key="18">
    <source>
        <dbReference type="ARBA" id="ARBA00023242"/>
    </source>
</evidence>
<dbReference type="FunFam" id="1.10.150.810:FF:000001">
    <property type="entry name" value="DNA polymerase kappa"/>
    <property type="match status" value="1"/>
</dbReference>
<keyword evidence="11" id="KW-0227">DNA damage</keyword>
<evidence type="ECO:0000256" key="7">
    <source>
        <dbReference type="ARBA" id="ARBA00022679"/>
    </source>
</evidence>
<dbReference type="InterPro" id="IPR050116">
    <property type="entry name" value="DNA_polymerase-Y"/>
</dbReference>
<dbReference type="InterPro" id="IPR043502">
    <property type="entry name" value="DNA/RNA_pol_sf"/>
</dbReference>
<keyword evidence="13" id="KW-0862">Zinc</keyword>
<keyword evidence="14" id="KW-0460">Magnesium</keyword>
<gene>
    <name evidence="21" type="ORF">CAPTEDRAFT_210052</name>
</gene>
<keyword evidence="10" id="KW-0479">Metal-binding</keyword>
<dbReference type="GO" id="GO:0008270">
    <property type="term" value="F:zinc ion binding"/>
    <property type="evidence" value="ECO:0007669"/>
    <property type="project" value="UniProtKB-KW"/>
</dbReference>
<dbReference type="EMBL" id="AMQN01011199">
    <property type="status" value="NOT_ANNOTATED_CDS"/>
    <property type="molecule type" value="Genomic_DNA"/>
</dbReference>
<dbReference type="Pfam" id="PF11799">
    <property type="entry name" value="IMS_C"/>
    <property type="match status" value="1"/>
</dbReference>
<dbReference type="Gene3D" id="3.40.1170.60">
    <property type="match status" value="1"/>
</dbReference>
<dbReference type="CDD" id="cd03586">
    <property type="entry name" value="PolY_Pol_IV_kappa"/>
    <property type="match status" value="1"/>
</dbReference>
<evidence type="ECO:0000259" key="20">
    <source>
        <dbReference type="PROSITE" id="PS50173"/>
    </source>
</evidence>
<dbReference type="GO" id="GO:0006281">
    <property type="term" value="P:DNA repair"/>
    <property type="evidence" value="ECO:0007669"/>
    <property type="project" value="UniProtKB-KW"/>
</dbReference>
<protein>
    <recommendedName>
        <fullName evidence="5">DNA polymerase kappa</fullName>
        <ecNumber evidence="4">2.7.7.7</ecNumber>
    </recommendedName>
</protein>
<reference evidence="23" key="1">
    <citation type="submission" date="2012-12" db="EMBL/GenBank/DDBJ databases">
        <authorList>
            <person name="Hellsten U."/>
            <person name="Grimwood J."/>
            <person name="Chapman J.A."/>
            <person name="Shapiro H."/>
            <person name="Aerts A."/>
            <person name="Otillar R.P."/>
            <person name="Terry A.Y."/>
            <person name="Boore J.L."/>
            <person name="Simakov O."/>
            <person name="Marletaz F."/>
            <person name="Cho S.-J."/>
            <person name="Edsinger-Gonzales E."/>
            <person name="Havlak P."/>
            <person name="Kuo D.-H."/>
            <person name="Larsson T."/>
            <person name="Lv J."/>
            <person name="Arendt D."/>
            <person name="Savage R."/>
            <person name="Osoegawa K."/>
            <person name="de Jong P."/>
            <person name="Lindberg D.R."/>
            <person name="Seaver E.C."/>
            <person name="Weisblat D.A."/>
            <person name="Putnam N.H."/>
            <person name="Grigoriev I.V."/>
            <person name="Rokhsar D.S."/>
        </authorList>
    </citation>
    <scope>NUCLEOTIDE SEQUENCE</scope>
    <source>
        <strain evidence="23">I ESC-2004</strain>
    </source>
</reference>
<evidence type="ECO:0000256" key="15">
    <source>
        <dbReference type="ARBA" id="ARBA00022932"/>
    </source>
</evidence>
<evidence type="ECO:0000256" key="5">
    <source>
        <dbReference type="ARBA" id="ARBA00016178"/>
    </source>
</evidence>
<comment type="similarity">
    <text evidence="3">Belongs to the DNA polymerase type-Y family.</text>
</comment>
<dbReference type="FunFam" id="1.10.150.810:FF:000003">
    <property type="entry name" value="DNA polymerase kappa subunit"/>
    <property type="match status" value="1"/>
</dbReference>
<dbReference type="Gene3D" id="1.10.150.810">
    <property type="match status" value="2"/>
</dbReference>
<feature type="domain" description="UmuC" evidence="20">
    <location>
        <begin position="85"/>
        <end position="260"/>
    </location>
</feature>
<evidence type="ECO:0000256" key="8">
    <source>
        <dbReference type="ARBA" id="ARBA00022695"/>
    </source>
</evidence>
<dbReference type="GO" id="GO:0003887">
    <property type="term" value="F:DNA-directed DNA polymerase activity"/>
    <property type="evidence" value="ECO:0007669"/>
    <property type="project" value="UniProtKB-KW"/>
</dbReference>
<comment type="cofactor">
    <cofactor evidence="1">
        <name>Mg(2+)</name>
        <dbReference type="ChEBI" id="CHEBI:18420"/>
    </cofactor>
</comment>
<evidence type="ECO:0000256" key="14">
    <source>
        <dbReference type="ARBA" id="ARBA00022842"/>
    </source>
</evidence>
<dbReference type="Gene3D" id="3.30.70.270">
    <property type="match status" value="2"/>
</dbReference>
<evidence type="ECO:0000256" key="12">
    <source>
        <dbReference type="ARBA" id="ARBA00022771"/>
    </source>
</evidence>
<dbReference type="SUPFAM" id="SSF100879">
    <property type="entry name" value="Lesion bypass DNA polymerase (Y-family), little finger domain"/>
    <property type="match status" value="1"/>
</dbReference>
<dbReference type="STRING" id="283909.R7TSV8"/>
<evidence type="ECO:0000256" key="19">
    <source>
        <dbReference type="ARBA" id="ARBA00049244"/>
    </source>
</evidence>
<dbReference type="InterPro" id="IPR001126">
    <property type="entry name" value="UmuC"/>
</dbReference>
<dbReference type="InterPro" id="IPR022880">
    <property type="entry name" value="DNApol_IV"/>
</dbReference>
<name>R7TSV8_CAPTE</name>
<evidence type="ECO:0000313" key="22">
    <source>
        <dbReference type="EnsemblMetazoa" id="CapteP210052"/>
    </source>
</evidence>
<evidence type="ECO:0000313" key="23">
    <source>
        <dbReference type="Proteomes" id="UP000014760"/>
    </source>
</evidence>
<dbReference type="GO" id="GO:0006260">
    <property type="term" value="P:DNA replication"/>
    <property type="evidence" value="ECO:0007669"/>
    <property type="project" value="UniProtKB-KW"/>
</dbReference>
<reference evidence="21 23" key="2">
    <citation type="journal article" date="2013" name="Nature">
        <title>Insights into bilaterian evolution from three spiralian genomes.</title>
        <authorList>
            <person name="Simakov O."/>
            <person name="Marletaz F."/>
            <person name="Cho S.J."/>
            <person name="Edsinger-Gonzales E."/>
            <person name="Havlak P."/>
            <person name="Hellsten U."/>
            <person name="Kuo D.H."/>
            <person name="Larsson T."/>
            <person name="Lv J."/>
            <person name="Arendt D."/>
            <person name="Savage R."/>
            <person name="Osoegawa K."/>
            <person name="de Jong P."/>
            <person name="Grimwood J."/>
            <person name="Chapman J.A."/>
            <person name="Shapiro H."/>
            <person name="Aerts A."/>
            <person name="Otillar R.P."/>
            <person name="Terry A.Y."/>
            <person name="Boore J.L."/>
            <person name="Grigoriev I.V."/>
            <person name="Lindberg D.R."/>
            <person name="Seaver E.C."/>
            <person name="Weisblat D.A."/>
            <person name="Putnam N.H."/>
            <person name="Rokhsar D.S."/>
        </authorList>
    </citation>
    <scope>NUCLEOTIDE SEQUENCE</scope>
    <source>
        <strain evidence="21 23">I ESC-2004</strain>
    </source>
</reference>
<accession>R7TSV8</accession>
<keyword evidence="7" id="KW-0808">Transferase</keyword>
<dbReference type="EC" id="2.7.7.7" evidence="4"/>
<keyword evidence="16" id="KW-0238">DNA-binding</keyword>
<dbReference type="PANTHER" id="PTHR11076:SF33">
    <property type="entry name" value="DNA POLYMERASE KAPPA"/>
    <property type="match status" value="1"/>
</dbReference>
<dbReference type="NCBIfam" id="NF002677">
    <property type="entry name" value="PRK02406.1"/>
    <property type="match status" value="1"/>
</dbReference>
<evidence type="ECO:0000256" key="11">
    <source>
        <dbReference type="ARBA" id="ARBA00022763"/>
    </source>
</evidence>
<keyword evidence="17" id="KW-0234">DNA repair</keyword>
<evidence type="ECO:0000256" key="10">
    <source>
        <dbReference type="ARBA" id="ARBA00022723"/>
    </source>
</evidence>
<evidence type="ECO:0000256" key="6">
    <source>
        <dbReference type="ARBA" id="ARBA00022457"/>
    </source>
</evidence>
<evidence type="ECO:0000256" key="9">
    <source>
        <dbReference type="ARBA" id="ARBA00022705"/>
    </source>
</evidence>
<evidence type="ECO:0000256" key="17">
    <source>
        <dbReference type="ARBA" id="ARBA00023204"/>
    </source>
</evidence>
<dbReference type="Pfam" id="PF00817">
    <property type="entry name" value="IMS"/>
    <property type="match status" value="1"/>
</dbReference>
<evidence type="ECO:0000256" key="16">
    <source>
        <dbReference type="ARBA" id="ARBA00023125"/>
    </source>
</evidence>
<organism evidence="21">
    <name type="scientific">Capitella teleta</name>
    <name type="common">Polychaete worm</name>
    <dbReference type="NCBI Taxonomy" id="283909"/>
    <lineage>
        <taxon>Eukaryota</taxon>
        <taxon>Metazoa</taxon>
        <taxon>Spiralia</taxon>
        <taxon>Lophotrochozoa</taxon>
        <taxon>Annelida</taxon>
        <taxon>Polychaeta</taxon>
        <taxon>Sedentaria</taxon>
        <taxon>Scolecida</taxon>
        <taxon>Capitellidae</taxon>
        <taxon>Capitella</taxon>
    </lineage>
</organism>
<comment type="catalytic activity">
    <reaction evidence="19">
        <text>DNA(n) + a 2'-deoxyribonucleoside 5'-triphosphate = DNA(n+1) + diphosphate</text>
        <dbReference type="Rhea" id="RHEA:22508"/>
        <dbReference type="Rhea" id="RHEA-COMP:17339"/>
        <dbReference type="Rhea" id="RHEA-COMP:17340"/>
        <dbReference type="ChEBI" id="CHEBI:33019"/>
        <dbReference type="ChEBI" id="CHEBI:61560"/>
        <dbReference type="ChEBI" id="CHEBI:173112"/>
        <dbReference type="EC" id="2.7.7.7"/>
    </reaction>
</comment>
<dbReference type="HOGENOM" id="CLU_012348_11_4_1"/>
<dbReference type="AlphaFoldDB" id="R7TSV8"/>
<dbReference type="GO" id="GO:0005634">
    <property type="term" value="C:nucleus"/>
    <property type="evidence" value="ECO:0007669"/>
    <property type="project" value="UniProtKB-SubCell"/>
</dbReference>
<dbReference type="OrthoDB" id="1747274at2759"/>
<keyword evidence="8" id="KW-0548">Nucleotidyltransferase</keyword>
<evidence type="ECO:0000256" key="1">
    <source>
        <dbReference type="ARBA" id="ARBA00001946"/>
    </source>
</evidence>
<proteinExistence type="inferred from homology"/>
<keyword evidence="18" id="KW-0539">Nucleus</keyword>
<dbReference type="SUPFAM" id="SSF56672">
    <property type="entry name" value="DNA/RNA polymerases"/>
    <property type="match status" value="1"/>
</dbReference>
<dbReference type="PANTHER" id="PTHR11076">
    <property type="entry name" value="DNA REPAIR POLYMERASE UMUC / TRANSFERASE FAMILY MEMBER"/>
    <property type="match status" value="1"/>
</dbReference>
<dbReference type="GO" id="GO:0042276">
    <property type="term" value="P:error-prone translesion synthesis"/>
    <property type="evidence" value="ECO:0007669"/>
    <property type="project" value="TreeGrafter"/>
</dbReference>
<dbReference type="OMA" id="YFYWIAR"/>
<evidence type="ECO:0000256" key="13">
    <source>
        <dbReference type="ARBA" id="ARBA00022833"/>
    </source>
</evidence>
<dbReference type="InterPro" id="IPR017961">
    <property type="entry name" value="DNA_pol_Y-fam_little_finger"/>
</dbReference>
<comment type="subcellular location">
    <subcellularLocation>
        <location evidence="2">Nucleus</location>
    </subcellularLocation>
</comment>